<proteinExistence type="predicted"/>
<dbReference type="PANTHER" id="PTHR28245:SF1">
    <property type="entry name" value="ARF3-INTERACTING PROTEIN 1"/>
    <property type="match status" value="1"/>
</dbReference>
<dbReference type="InParanoid" id="A0A078AG30"/>
<name>A0A078AG30_STYLE</name>
<dbReference type="OrthoDB" id="285222at2759"/>
<dbReference type="AlphaFoldDB" id="A0A078AG30"/>
<dbReference type="Pfam" id="PF08616">
    <property type="entry name" value="SPA"/>
    <property type="match status" value="1"/>
</dbReference>
<dbReference type="Proteomes" id="UP000039865">
    <property type="component" value="Unassembled WGS sequence"/>
</dbReference>
<dbReference type="GO" id="GO:0051666">
    <property type="term" value="P:actin cortical patch localization"/>
    <property type="evidence" value="ECO:0007669"/>
    <property type="project" value="TreeGrafter"/>
</dbReference>
<dbReference type="InterPro" id="IPR012860">
    <property type="entry name" value="Afi1_N"/>
</dbReference>
<evidence type="ECO:0000259" key="1">
    <source>
        <dbReference type="Pfam" id="PF07792"/>
    </source>
</evidence>
<feature type="domain" description="Arf3-interacting protein 1 N-terminal" evidence="1">
    <location>
        <begin position="4"/>
        <end position="62"/>
    </location>
</feature>
<organism evidence="2 3">
    <name type="scientific">Stylonychia lemnae</name>
    <name type="common">Ciliate</name>
    <dbReference type="NCBI Taxonomy" id="5949"/>
    <lineage>
        <taxon>Eukaryota</taxon>
        <taxon>Sar</taxon>
        <taxon>Alveolata</taxon>
        <taxon>Ciliophora</taxon>
        <taxon>Intramacronucleata</taxon>
        <taxon>Spirotrichea</taxon>
        <taxon>Stichotrichia</taxon>
        <taxon>Sporadotrichida</taxon>
        <taxon>Oxytrichidae</taxon>
        <taxon>Stylonychinae</taxon>
        <taxon>Stylonychia</taxon>
    </lineage>
</organism>
<dbReference type="EMBL" id="CCKQ01008939">
    <property type="protein sequence ID" value="CDW80407.1"/>
    <property type="molecule type" value="Genomic_DNA"/>
</dbReference>
<dbReference type="Pfam" id="PF07792">
    <property type="entry name" value="Afi1"/>
    <property type="match status" value="1"/>
</dbReference>
<gene>
    <name evidence="2" type="primary">Contig3005.g3211</name>
    <name evidence="2" type="ORF">STYLEM_9405</name>
</gene>
<evidence type="ECO:0000313" key="3">
    <source>
        <dbReference type="Proteomes" id="UP000039865"/>
    </source>
</evidence>
<accession>A0A078AG30</accession>
<evidence type="ECO:0000313" key="2">
    <source>
        <dbReference type="EMBL" id="CDW80407.1"/>
    </source>
</evidence>
<dbReference type="GO" id="GO:0005886">
    <property type="term" value="C:plasma membrane"/>
    <property type="evidence" value="ECO:0007669"/>
    <property type="project" value="TreeGrafter"/>
</dbReference>
<dbReference type="OMA" id="CCEIDIG"/>
<dbReference type="PANTHER" id="PTHR28245">
    <property type="entry name" value="ARF3-INTERACTING PROTEIN 1"/>
    <property type="match status" value="1"/>
</dbReference>
<reference evidence="2 3" key="1">
    <citation type="submission" date="2014-06" db="EMBL/GenBank/DDBJ databases">
        <authorList>
            <person name="Swart Estienne"/>
        </authorList>
    </citation>
    <scope>NUCLEOTIDE SEQUENCE [LARGE SCALE GENOMIC DNA]</scope>
    <source>
        <strain evidence="2 3">130c</strain>
    </source>
</reference>
<dbReference type="InterPro" id="IPR052809">
    <property type="entry name" value="Actin_polarity_regulatory"/>
</dbReference>
<sequence>MLDYIVLAEFDINQGSVIRYQHPAPIPNVEPGIIASYMLPEGGHNRSSDSTYFIVNRKKSKDLLTDIQKIISDQSGFLSQRYLTPQRMEQIKAFSLKKPAIDVKLFQILDLKWISFYSDLDNRQLTFKVVVRNDREFTLVVCDTNQDKNISLEIKSHPFLNFTHYQGTKKFSFQNEKGNIFGVELSAGSDFNIQDLAQIIYFSPYNQVDIELTQTQNTFFFNSQMKNKLDTKAKRGAIVKALAIGSKNKCVLESFKKVINQVLECIFEVEDLQKTPEQNLNNIKTIITQLYEASNSQDVYKAIPQADYIKRRVYHQIGKNLADINDPGLYKTVDKVFYGNKSKVCIPQVLNSDEIASTSIKKFVLKFGERTMLIYDSLLSEKRILFSGALEFSADEIQEFAIACASLISPILGPGIIQKLHPYAALSNLDFLEETGYIAGVTNPMFKQRGNWHDVCCEIDIGKLKVSRTKDFYVYEQEKYYNLDMDFIRPLIARIKSHSINDEELKRAFESYTLLMLDLAFKDDPLSISLSSSGGNNLNNNSIVNRSEELTHENEKLQDLLYQRIRRFQKTNLYKIQRFLIKFKEQDYKSNINLALIETLLRKLRISREISSEKEVLSIFVHINRYLQDEDAVTKLLYLLPNSREGIVAIAQGLFSPNEEVERLTTEILKKIESTEAGKCFISNLNYFFMLKYQYNLYHKDIAINK</sequence>
<protein>
    <recommendedName>
        <fullName evidence="1">Arf3-interacting protein 1 N-terminal domain-containing protein</fullName>
    </recommendedName>
</protein>
<keyword evidence="3" id="KW-1185">Reference proteome</keyword>